<evidence type="ECO:0000313" key="3">
    <source>
        <dbReference type="Proteomes" id="UP001607302"/>
    </source>
</evidence>
<feature type="region of interest" description="Disordered" evidence="1">
    <location>
        <begin position="1"/>
        <end position="44"/>
    </location>
</feature>
<organism evidence="2 3">
    <name type="scientific">Vespula squamosa</name>
    <name type="common">Southern yellow jacket</name>
    <name type="synonym">Wasp</name>
    <dbReference type="NCBI Taxonomy" id="30214"/>
    <lineage>
        <taxon>Eukaryota</taxon>
        <taxon>Metazoa</taxon>
        <taxon>Ecdysozoa</taxon>
        <taxon>Arthropoda</taxon>
        <taxon>Hexapoda</taxon>
        <taxon>Insecta</taxon>
        <taxon>Pterygota</taxon>
        <taxon>Neoptera</taxon>
        <taxon>Endopterygota</taxon>
        <taxon>Hymenoptera</taxon>
        <taxon>Apocrita</taxon>
        <taxon>Aculeata</taxon>
        <taxon>Vespoidea</taxon>
        <taxon>Vespidae</taxon>
        <taxon>Vespinae</taxon>
        <taxon>Vespula</taxon>
    </lineage>
</organism>
<evidence type="ECO:0000256" key="1">
    <source>
        <dbReference type="SAM" id="MobiDB-lite"/>
    </source>
</evidence>
<dbReference type="Proteomes" id="UP001607302">
    <property type="component" value="Unassembled WGS sequence"/>
</dbReference>
<name>A0ABD2ABP4_VESSQ</name>
<dbReference type="AlphaFoldDB" id="A0ABD2ABP4"/>
<sequence>MYAHNVHRVHVRVLKSPGQNSDSTDCTASRKKSEKEKEKTKRMEIKSKREVERCCFLWIHSRKH</sequence>
<reference evidence="2 3" key="1">
    <citation type="journal article" date="2024" name="Ann. Entomol. Soc. Am.">
        <title>Genomic analyses of the southern and eastern yellowjacket wasps (Hymenoptera: Vespidae) reveal evolutionary signatures of social life.</title>
        <authorList>
            <person name="Catto M.A."/>
            <person name="Caine P.B."/>
            <person name="Orr S.E."/>
            <person name="Hunt B.G."/>
            <person name="Goodisman M.A.D."/>
        </authorList>
    </citation>
    <scope>NUCLEOTIDE SEQUENCE [LARGE SCALE GENOMIC DNA]</scope>
    <source>
        <strain evidence="2">233</strain>
        <tissue evidence="2">Head and thorax</tissue>
    </source>
</reference>
<feature type="compositionally biased region" description="Basic and acidic residues" evidence="1">
    <location>
        <begin position="31"/>
        <end position="44"/>
    </location>
</feature>
<proteinExistence type="predicted"/>
<feature type="compositionally biased region" description="Polar residues" evidence="1">
    <location>
        <begin position="17"/>
        <end position="27"/>
    </location>
</feature>
<dbReference type="EMBL" id="JAUDFV010000152">
    <property type="protein sequence ID" value="KAL2718034.1"/>
    <property type="molecule type" value="Genomic_DNA"/>
</dbReference>
<accession>A0ABD2ABP4</accession>
<gene>
    <name evidence="2" type="ORF">V1478_011910</name>
</gene>
<protein>
    <submittedName>
        <fullName evidence="2">Uncharacterized protein</fullName>
    </submittedName>
</protein>
<keyword evidence="3" id="KW-1185">Reference proteome</keyword>
<evidence type="ECO:0000313" key="2">
    <source>
        <dbReference type="EMBL" id="KAL2718034.1"/>
    </source>
</evidence>
<feature type="compositionally biased region" description="Basic residues" evidence="1">
    <location>
        <begin position="1"/>
        <end position="13"/>
    </location>
</feature>
<comment type="caution">
    <text evidence="2">The sequence shown here is derived from an EMBL/GenBank/DDBJ whole genome shotgun (WGS) entry which is preliminary data.</text>
</comment>